<feature type="transmembrane region" description="Helical" evidence="7">
    <location>
        <begin position="44"/>
        <end position="63"/>
    </location>
</feature>
<evidence type="ECO:0000313" key="9">
    <source>
        <dbReference type="EMBL" id="TQM63887.1"/>
    </source>
</evidence>
<reference evidence="9 10" key="1">
    <citation type="submission" date="2019-06" db="EMBL/GenBank/DDBJ databases">
        <title>Genome sequencing of plant associated microbes to promote plant fitness in Sorghum bicolor and Oryza sativa.</title>
        <authorList>
            <person name="Coleman-Derr D."/>
        </authorList>
    </citation>
    <scope>NUCLEOTIDE SEQUENCE [LARGE SCALE GENOMIC DNA]</scope>
    <source>
        <strain evidence="9 10">KV-663</strain>
    </source>
</reference>
<dbReference type="GO" id="GO:0000271">
    <property type="term" value="P:polysaccharide biosynthetic process"/>
    <property type="evidence" value="ECO:0007669"/>
    <property type="project" value="InterPro"/>
</dbReference>
<comment type="subcellular location">
    <subcellularLocation>
        <location evidence="1">Membrane</location>
        <topology evidence="1">Multi-pass membrane protein</topology>
    </subcellularLocation>
</comment>
<dbReference type="Pfam" id="PF04138">
    <property type="entry name" value="GtrA_DPMS_TM"/>
    <property type="match status" value="1"/>
</dbReference>
<organism evidence="9 10">
    <name type="scientific">Humibacillus xanthopallidus</name>
    <dbReference type="NCBI Taxonomy" id="412689"/>
    <lineage>
        <taxon>Bacteria</taxon>
        <taxon>Bacillati</taxon>
        <taxon>Actinomycetota</taxon>
        <taxon>Actinomycetes</taxon>
        <taxon>Micrococcales</taxon>
        <taxon>Intrasporangiaceae</taxon>
        <taxon>Humibacillus</taxon>
    </lineage>
</organism>
<dbReference type="EMBL" id="VFPM01000001">
    <property type="protein sequence ID" value="TQM63887.1"/>
    <property type="molecule type" value="Genomic_DNA"/>
</dbReference>
<dbReference type="Proteomes" id="UP000316747">
    <property type="component" value="Unassembled WGS sequence"/>
</dbReference>
<keyword evidence="5 7" id="KW-0472">Membrane</keyword>
<dbReference type="OrthoDB" id="4943658at2"/>
<gene>
    <name evidence="9" type="ORF">FBY41_0241</name>
</gene>
<dbReference type="AlphaFoldDB" id="A0A543HZW7"/>
<keyword evidence="10" id="KW-1185">Reference proteome</keyword>
<dbReference type="RefSeq" id="WP_141841606.1">
    <property type="nucleotide sequence ID" value="NZ_VFPM01000001.1"/>
</dbReference>
<evidence type="ECO:0000256" key="3">
    <source>
        <dbReference type="ARBA" id="ARBA00022692"/>
    </source>
</evidence>
<name>A0A543HZW7_9MICO</name>
<dbReference type="PANTHER" id="PTHR38459">
    <property type="entry name" value="PROPHAGE BACTOPRENOL-LINKED GLUCOSE TRANSLOCASE HOMOLOG"/>
    <property type="match status" value="1"/>
</dbReference>
<feature type="domain" description="GtrA/DPMS transmembrane" evidence="8">
    <location>
        <begin position="46"/>
        <end position="164"/>
    </location>
</feature>
<dbReference type="InterPro" id="IPR051401">
    <property type="entry name" value="GtrA_CellWall_Glycosyl"/>
</dbReference>
<evidence type="ECO:0000259" key="8">
    <source>
        <dbReference type="Pfam" id="PF04138"/>
    </source>
</evidence>
<feature type="compositionally biased region" description="Basic and acidic residues" evidence="6">
    <location>
        <begin position="1"/>
        <end position="10"/>
    </location>
</feature>
<evidence type="ECO:0000256" key="1">
    <source>
        <dbReference type="ARBA" id="ARBA00004141"/>
    </source>
</evidence>
<feature type="region of interest" description="Disordered" evidence="6">
    <location>
        <begin position="1"/>
        <end position="28"/>
    </location>
</feature>
<evidence type="ECO:0000256" key="5">
    <source>
        <dbReference type="ARBA" id="ARBA00023136"/>
    </source>
</evidence>
<feature type="transmembrane region" description="Helical" evidence="7">
    <location>
        <begin position="141"/>
        <end position="158"/>
    </location>
</feature>
<comment type="caution">
    <text evidence="9">The sequence shown here is derived from an EMBL/GenBank/DDBJ whole genome shotgun (WGS) entry which is preliminary data.</text>
</comment>
<protein>
    <submittedName>
        <fullName evidence="9">Putative flippase GtrA</fullName>
    </submittedName>
</protein>
<sequence length="190" mass="21575">MHQPSDHDRGAPVVVSDPRPHDDLPPGVGGEDGLLFRIIKDRRVAFLFVGGLNTAIGTMWFLLFDFWLGTKWNGYGHYPALVLTYIVSILCAFVLYRKIVFKVHGNVLRDLARFSTVYISAFAINLVLLWVMVHLFHWHPFLSQCLITFVTTVLSWVGHNRYSFRRPAVEDDPVATAPGAQTITVRPQEK</sequence>
<keyword evidence="3 7" id="KW-0812">Transmembrane</keyword>
<keyword evidence="4 7" id="KW-1133">Transmembrane helix</keyword>
<dbReference type="InterPro" id="IPR007267">
    <property type="entry name" value="GtrA_DPMS_TM"/>
</dbReference>
<evidence type="ECO:0000256" key="4">
    <source>
        <dbReference type="ARBA" id="ARBA00022989"/>
    </source>
</evidence>
<evidence type="ECO:0000256" key="7">
    <source>
        <dbReference type="SAM" id="Phobius"/>
    </source>
</evidence>
<evidence type="ECO:0000313" key="10">
    <source>
        <dbReference type="Proteomes" id="UP000316747"/>
    </source>
</evidence>
<proteinExistence type="inferred from homology"/>
<dbReference type="PANTHER" id="PTHR38459:SF1">
    <property type="entry name" value="PROPHAGE BACTOPRENOL-LINKED GLUCOSE TRANSLOCASE HOMOLOG"/>
    <property type="match status" value="1"/>
</dbReference>
<evidence type="ECO:0000256" key="2">
    <source>
        <dbReference type="ARBA" id="ARBA00009399"/>
    </source>
</evidence>
<evidence type="ECO:0000256" key="6">
    <source>
        <dbReference type="SAM" id="MobiDB-lite"/>
    </source>
</evidence>
<feature type="transmembrane region" description="Helical" evidence="7">
    <location>
        <begin position="75"/>
        <end position="96"/>
    </location>
</feature>
<accession>A0A543HZW7</accession>
<feature type="transmembrane region" description="Helical" evidence="7">
    <location>
        <begin position="117"/>
        <end position="135"/>
    </location>
</feature>
<dbReference type="GO" id="GO:0005886">
    <property type="term" value="C:plasma membrane"/>
    <property type="evidence" value="ECO:0007669"/>
    <property type="project" value="TreeGrafter"/>
</dbReference>
<comment type="similarity">
    <text evidence="2">Belongs to the GtrA family.</text>
</comment>